<dbReference type="Proteomes" id="UP000095023">
    <property type="component" value="Unassembled WGS sequence"/>
</dbReference>
<name>A0A1E4TJA6_9ASCO</name>
<evidence type="ECO:0000313" key="2">
    <source>
        <dbReference type="EMBL" id="ODV91840.1"/>
    </source>
</evidence>
<dbReference type="GO" id="GO:0003729">
    <property type="term" value="F:mRNA binding"/>
    <property type="evidence" value="ECO:0007669"/>
    <property type="project" value="TreeGrafter"/>
</dbReference>
<protein>
    <recommendedName>
        <fullName evidence="4">Nuclear segregation protein Bfr1</fullName>
    </recommendedName>
</protein>
<dbReference type="PANTHER" id="PTHR31027">
    <property type="entry name" value="NUCLEAR SEGREGATION PROTEIN BFR1"/>
    <property type="match status" value="1"/>
</dbReference>
<evidence type="ECO:0008006" key="4">
    <source>
        <dbReference type="Google" id="ProtNLM"/>
    </source>
</evidence>
<feature type="coiled-coil region" evidence="1">
    <location>
        <begin position="146"/>
        <end position="258"/>
    </location>
</feature>
<sequence length="414" mass="47062">MEETPRPSSAAYDRERTKIHAQQEALKEKLAELDAKAKAIGPRSNPELDALDKEIEPLKQQAQVFREKNKQILAEIKNSEQNLKRMIAGVQASKKDNPFKSLEDLDARLSAIENSMLTGSLSLVEEKRALDESRKLKNLRRSFEGIKAEEDAIALEKRKLSELRSNFNSEALEKINSLLDAKFEVRNKLRNAIREKSNKMREIQQERDAIYAERRELHEKLVALREERNKQIEEWENSQKEAREARTLEQARKKASEKLKAASTPAYEEEIKEVESLLVYFDPTYTKRGVVDPLSAITANGSNSSLNKATGSTREISIPAGTVIMKKPELNNAVVSKKSKKKGSQKLSLAIDIVCGLSKYEIPIPLGKGDVPKTVELLQAKVDWYFNDRERKTKENIAKAEAELEQLKLEESHE</sequence>
<evidence type="ECO:0000313" key="3">
    <source>
        <dbReference type="Proteomes" id="UP000095023"/>
    </source>
</evidence>
<dbReference type="GO" id="GO:1990904">
    <property type="term" value="C:ribonucleoprotein complex"/>
    <property type="evidence" value="ECO:0007669"/>
    <property type="project" value="TreeGrafter"/>
</dbReference>
<reference evidence="3" key="1">
    <citation type="submission" date="2016-02" db="EMBL/GenBank/DDBJ databases">
        <title>Comparative genomics of biotechnologically important yeasts.</title>
        <authorList>
            <consortium name="DOE Joint Genome Institute"/>
            <person name="Riley R."/>
            <person name="Haridas S."/>
            <person name="Wolfe K.H."/>
            <person name="Lopes M.R."/>
            <person name="Hittinger C.T."/>
            <person name="Goker M."/>
            <person name="Salamov A."/>
            <person name="Wisecaver J."/>
            <person name="Long T.M."/>
            <person name="Aerts A.L."/>
            <person name="Barry K."/>
            <person name="Choi C."/>
            <person name="Clum A."/>
            <person name="Coughlan A.Y."/>
            <person name="Deshpande S."/>
            <person name="Douglass A.P."/>
            <person name="Hanson S.J."/>
            <person name="Klenk H.-P."/>
            <person name="Labutti K."/>
            <person name="Lapidus A."/>
            <person name="Lindquist E."/>
            <person name="Lipzen A."/>
            <person name="Meier-Kolthoff J.P."/>
            <person name="Ohm R.A."/>
            <person name="Otillar R.P."/>
            <person name="Pangilinan J."/>
            <person name="Peng Y."/>
            <person name="Rokas A."/>
            <person name="Rosa C.A."/>
            <person name="Scheuner C."/>
            <person name="Sibirny A.A."/>
            <person name="Slot J.C."/>
            <person name="Stielow J.B."/>
            <person name="Sun H."/>
            <person name="Kurtzman C.P."/>
            <person name="Blackwell M."/>
            <person name="Jeffries T.W."/>
            <person name="Grigoriev I.V."/>
        </authorList>
    </citation>
    <scope>NUCLEOTIDE SEQUENCE [LARGE SCALE GENOMIC DNA]</scope>
    <source>
        <strain evidence="3">NRRL Y-17796</strain>
    </source>
</reference>
<dbReference type="GO" id="GO:0008298">
    <property type="term" value="P:intracellular mRNA localization"/>
    <property type="evidence" value="ECO:0007669"/>
    <property type="project" value="TreeGrafter"/>
</dbReference>
<dbReference type="PANTHER" id="PTHR31027:SF2">
    <property type="entry name" value="LEBERCILIN DOMAIN-CONTAINING PROTEIN"/>
    <property type="match status" value="1"/>
</dbReference>
<organism evidence="2 3">
    <name type="scientific">Tortispora caseinolytica NRRL Y-17796</name>
    <dbReference type="NCBI Taxonomy" id="767744"/>
    <lineage>
        <taxon>Eukaryota</taxon>
        <taxon>Fungi</taxon>
        <taxon>Dikarya</taxon>
        <taxon>Ascomycota</taxon>
        <taxon>Saccharomycotina</taxon>
        <taxon>Trigonopsidomycetes</taxon>
        <taxon>Trigonopsidales</taxon>
        <taxon>Trigonopsidaceae</taxon>
        <taxon>Tortispora</taxon>
    </lineage>
</organism>
<dbReference type="GO" id="GO:0005783">
    <property type="term" value="C:endoplasmic reticulum"/>
    <property type="evidence" value="ECO:0007669"/>
    <property type="project" value="TreeGrafter"/>
</dbReference>
<keyword evidence="1" id="KW-0175">Coiled coil</keyword>
<gene>
    <name evidence="2" type="ORF">CANCADRAFT_426</name>
</gene>
<dbReference type="AlphaFoldDB" id="A0A1E4TJA6"/>
<dbReference type="EMBL" id="KV453841">
    <property type="protein sequence ID" value="ODV91840.1"/>
    <property type="molecule type" value="Genomic_DNA"/>
</dbReference>
<dbReference type="InterPro" id="IPR039604">
    <property type="entry name" value="Bfr1"/>
</dbReference>
<evidence type="ECO:0000256" key="1">
    <source>
        <dbReference type="SAM" id="Coils"/>
    </source>
</evidence>
<accession>A0A1E4TJA6</accession>
<feature type="coiled-coil region" evidence="1">
    <location>
        <begin position="16"/>
        <end position="82"/>
    </location>
</feature>
<proteinExistence type="predicted"/>
<dbReference type="OrthoDB" id="2195113at2759"/>
<dbReference type="GO" id="GO:0042175">
    <property type="term" value="C:nuclear outer membrane-endoplasmic reticulum membrane network"/>
    <property type="evidence" value="ECO:0007669"/>
    <property type="project" value="TreeGrafter"/>
</dbReference>
<keyword evidence="3" id="KW-1185">Reference proteome</keyword>